<organism evidence="7 8">
    <name type="scientific">Rossellomorea aquimaris</name>
    <dbReference type="NCBI Taxonomy" id="189382"/>
    <lineage>
        <taxon>Bacteria</taxon>
        <taxon>Bacillati</taxon>
        <taxon>Bacillota</taxon>
        <taxon>Bacilli</taxon>
        <taxon>Bacillales</taxon>
        <taxon>Bacillaceae</taxon>
        <taxon>Rossellomorea</taxon>
    </lineage>
</organism>
<protein>
    <submittedName>
        <fullName evidence="7">AAA domain-containing protein</fullName>
    </submittedName>
</protein>
<dbReference type="InterPro" id="IPR041677">
    <property type="entry name" value="DNA2/NAM7_AAA_11"/>
</dbReference>
<dbReference type="RefSeq" id="WP_181778026.1">
    <property type="nucleotide sequence ID" value="NZ_QNRJ01000001.1"/>
</dbReference>
<dbReference type="CDD" id="cd18808">
    <property type="entry name" value="SF1_C_Upf1"/>
    <property type="match status" value="1"/>
</dbReference>
<dbReference type="Proteomes" id="UP000252118">
    <property type="component" value="Unassembled WGS sequence"/>
</dbReference>
<reference evidence="7 8" key="1">
    <citation type="submission" date="2018-06" db="EMBL/GenBank/DDBJ databases">
        <title>Freshwater and sediment microbial communities from various areas in North America, analyzing microbe dynamics in response to fracking.</title>
        <authorList>
            <person name="Lamendella R."/>
        </authorList>
    </citation>
    <scope>NUCLEOTIDE SEQUENCE [LARGE SCALE GENOMIC DNA]</scope>
    <source>
        <strain evidence="7 8">97B</strain>
    </source>
</reference>
<dbReference type="GO" id="GO:0016787">
    <property type="term" value="F:hydrolase activity"/>
    <property type="evidence" value="ECO:0007669"/>
    <property type="project" value="UniProtKB-KW"/>
</dbReference>
<gene>
    <name evidence="7" type="ORF">DET59_101343</name>
</gene>
<dbReference type="InterPro" id="IPR047187">
    <property type="entry name" value="SF1_C_Upf1"/>
</dbReference>
<evidence type="ECO:0000256" key="5">
    <source>
        <dbReference type="ARBA" id="ARBA00022840"/>
    </source>
</evidence>
<evidence type="ECO:0000256" key="3">
    <source>
        <dbReference type="ARBA" id="ARBA00022801"/>
    </source>
</evidence>
<dbReference type="AlphaFoldDB" id="A0A366F046"/>
<feature type="domain" description="Helicase ATP-binding" evidence="6">
    <location>
        <begin position="133"/>
        <end position="381"/>
    </location>
</feature>
<dbReference type="InterPro" id="IPR050534">
    <property type="entry name" value="Coronavir_polyprotein_1ab"/>
</dbReference>
<dbReference type="InterPro" id="IPR041679">
    <property type="entry name" value="DNA2/NAM7-like_C"/>
</dbReference>
<evidence type="ECO:0000313" key="7">
    <source>
        <dbReference type="EMBL" id="RBP07974.1"/>
    </source>
</evidence>
<comment type="similarity">
    <text evidence="1">Belongs to the DNA2/NAM7 helicase family.</text>
</comment>
<sequence length="741" mass="84702">MKTTEMIEEWQTALDMEILQLKKRETSGVLIEEGRCIRKEENAYIYWFTLSYPASLPEGGGVVYKRKQTRITGVVISSEDRECMIELDQFIGDTISYGQILHEPWETLEKLIERLEEAKERTGKTQRIQHMMNPMKETRHPKTAFNNPLHEAYVRSKYNPVTYLWGPPGTGKTYTLARVAAYHYSEGKKVLLLSHSNAAVDVLIEEMYHFLSSHNRWKRGEVIRYGTSRKAYSEDVTDLSVLQLLEQLDPSLAEEKGKVETYRRRLKNKLTKTYSSYDSERLSQLEVHYQKIKEKFKRREGELVTDARVIGTTLSKAAIDGILFEEEFDLVIVDEASMAYIPQVAFAATLGKKIIICGDFKQLPPISTSFHPMVTKWLKEDIFHSAQVANAVDKGKDHSQLLLLPEQRRMHPSISAFTNHFIYHSKVGDHHSVRQMRAEITNKMPFPSHGAVLFSLKEGTEWAETQKGSRWNVLSSLATINLISEAIEDGIQSIGIVTPYRVQAKWYNLLLDELVKTTHPQTNLYAATVHGFQGSENDMILFDLVDGASHGKPGALLTRKGSDRLLNVAITRARGKFVLIANDQFIQEKTHSSQPIHQFIRHLQQEGHKETSSSLTPFSTKKMKWMDVSDLNRLVKDFKAAKQKIVVNVGLVTDIPEEILSILDTVSREINVIIQCKNSSASQAGNSIKIEKATTDIPFIALDEKVIWFNSFSKERNRFPYHVRILSKRITGQFLKMIEEK</sequence>
<keyword evidence="2" id="KW-0547">Nucleotide-binding</keyword>
<dbReference type="Gene3D" id="3.40.50.300">
    <property type="entry name" value="P-loop containing nucleotide triphosphate hydrolases"/>
    <property type="match status" value="2"/>
</dbReference>
<evidence type="ECO:0000256" key="4">
    <source>
        <dbReference type="ARBA" id="ARBA00022806"/>
    </source>
</evidence>
<dbReference type="Pfam" id="PF13086">
    <property type="entry name" value="AAA_11"/>
    <property type="match status" value="1"/>
</dbReference>
<dbReference type="EMBL" id="QNRJ01000001">
    <property type="protein sequence ID" value="RBP07974.1"/>
    <property type="molecule type" value="Genomic_DNA"/>
</dbReference>
<dbReference type="InterPro" id="IPR014001">
    <property type="entry name" value="Helicase_ATP-bd"/>
</dbReference>
<dbReference type="PANTHER" id="PTHR43788">
    <property type="entry name" value="DNA2/NAM7 HELICASE FAMILY MEMBER"/>
    <property type="match status" value="1"/>
</dbReference>
<evidence type="ECO:0000256" key="1">
    <source>
        <dbReference type="ARBA" id="ARBA00007913"/>
    </source>
</evidence>
<proteinExistence type="inferred from homology"/>
<dbReference type="GO" id="GO:0005524">
    <property type="term" value="F:ATP binding"/>
    <property type="evidence" value="ECO:0007669"/>
    <property type="project" value="UniProtKB-KW"/>
</dbReference>
<dbReference type="InterPro" id="IPR027417">
    <property type="entry name" value="P-loop_NTPase"/>
</dbReference>
<keyword evidence="5" id="KW-0067">ATP-binding</keyword>
<comment type="caution">
    <text evidence="7">The sequence shown here is derived from an EMBL/GenBank/DDBJ whole genome shotgun (WGS) entry which is preliminary data.</text>
</comment>
<keyword evidence="4" id="KW-0347">Helicase</keyword>
<dbReference type="SMART" id="SM00487">
    <property type="entry name" value="DEXDc"/>
    <property type="match status" value="1"/>
</dbReference>
<name>A0A366F046_9BACI</name>
<dbReference type="GO" id="GO:0043139">
    <property type="term" value="F:5'-3' DNA helicase activity"/>
    <property type="evidence" value="ECO:0007669"/>
    <property type="project" value="TreeGrafter"/>
</dbReference>
<evidence type="ECO:0000259" key="6">
    <source>
        <dbReference type="SMART" id="SM00487"/>
    </source>
</evidence>
<evidence type="ECO:0000256" key="2">
    <source>
        <dbReference type="ARBA" id="ARBA00022741"/>
    </source>
</evidence>
<evidence type="ECO:0000313" key="8">
    <source>
        <dbReference type="Proteomes" id="UP000252118"/>
    </source>
</evidence>
<dbReference type="Pfam" id="PF13087">
    <property type="entry name" value="AAA_12"/>
    <property type="match status" value="1"/>
</dbReference>
<keyword evidence="3" id="KW-0378">Hydrolase</keyword>
<dbReference type="SUPFAM" id="SSF52540">
    <property type="entry name" value="P-loop containing nucleoside triphosphate hydrolases"/>
    <property type="match status" value="1"/>
</dbReference>
<accession>A0A366F046</accession>
<dbReference type="PANTHER" id="PTHR43788:SF8">
    <property type="entry name" value="DNA-BINDING PROTEIN SMUBP-2"/>
    <property type="match status" value="1"/>
</dbReference>